<dbReference type="InterPro" id="IPR025420">
    <property type="entry name" value="DUF4143"/>
</dbReference>
<dbReference type="AlphaFoldDB" id="A0A388TDD0"/>
<sequence>MAQYLTRINESALRDRLKAAPVVAVTGPRQCGKSTLVKHLLKRHKNTLYLDLERPTDLEKLALPELFLQAQKGKLICIDEIQRKPELFPLIRSLVDEWQRPGCFLILGSASRELLKQSSESLAGRISYNRLTPFLLNELPGCAIADYLTCGGFPRSILADNKKHSYEWRQDFIATFLERDLLQWAGFTPTTMRRLWKMLAHLNGQTVNFASLGSSLNISATLARHYIDLLTSTYMTDLVEPYFSNMKKRLVKAPKVYIADSGLANALLEIRSYTDLTGHPSIGAVWESVVLANLRGWYPAAEIFYYRTSAGAEVDFILKFTGKVIALECKVSSETSLSKGNYFALEDIMPNHTFVVTPSGSSWPMRKNIEVVSLKELRYKLRKILS</sequence>
<dbReference type="Gene3D" id="3.40.50.300">
    <property type="entry name" value="P-loop containing nucleotide triphosphate hydrolases"/>
    <property type="match status" value="1"/>
</dbReference>
<dbReference type="PANTHER" id="PTHR43566">
    <property type="entry name" value="CONSERVED PROTEIN"/>
    <property type="match status" value="1"/>
</dbReference>
<dbReference type="Pfam" id="PF13635">
    <property type="entry name" value="DUF4143"/>
    <property type="match status" value="1"/>
</dbReference>
<organism evidence="3 4">
    <name type="scientific">Termititenax aidoneus</name>
    <dbReference type="NCBI Taxonomy" id="2218524"/>
    <lineage>
        <taxon>Bacteria</taxon>
        <taxon>Bacillati</taxon>
        <taxon>Candidatus Margulisiibacteriota</taxon>
        <taxon>Candidatus Termititenacia</taxon>
        <taxon>Candidatus Termititenacales</taxon>
        <taxon>Candidatus Termititenacaceae</taxon>
        <taxon>Candidatus Termititenax</taxon>
    </lineage>
</organism>
<dbReference type="InterPro" id="IPR041682">
    <property type="entry name" value="AAA_14"/>
</dbReference>
<dbReference type="Pfam" id="PF13173">
    <property type="entry name" value="AAA_14"/>
    <property type="match status" value="1"/>
</dbReference>
<dbReference type="EMBL" id="BGZN01000045">
    <property type="protein sequence ID" value="GBR74423.1"/>
    <property type="molecule type" value="Genomic_DNA"/>
</dbReference>
<protein>
    <submittedName>
        <fullName evidence="3">AAA family ATPase</fullName>
    </submittedName>
</protein>
<evidence type="ECO:0000259" key="1">
    <source>
        <dbReference type="Pfam" id="PF13173"/>
    </source>
</evidence>
<evidence type="ECO:0000313" key="4">
    <source>
        <dbReference type="Proteomes" id="UP000269352"/>
    </source>
</evidence>
<evidence type="ECO:0000313" key="3">
    <source>
        <dbReference type="EMBL" id="GBR74423.1"/>
    </source>
</evidence>
<accession>A0A388TDD0</accession>
<keyword evidence="4" id="KW-1185">Reference proteome</keyword>
<dbReference type="PANTHER" id="PTHR43566:SF2">
    <property type="entry name" value="DUF4143 DOMAIN-CONTAINING PROTEIN"/>
    <property type="match status" value="1"/>
</dbReference>
<feature type="domain" description="DUF4143" evidence="2">
    <location>
        <begin position="178"/>
        <end position="331"/>
    </location>
</feature>
<feature type="domain" description="AAA" evidence="1">
    <location>
        <begin position="21"/>
        <end position="138"/>
    </location>
</feature>
<proteinExistence type="predicted"/>
<dbReference type="InterPro" id="IPR027417">
    <property type="entry name" value="P-loop_NTPase"/>
</dbReference>
<dbReference type="SUPFAM" id="SSF52540">
    <property type="entry name" value="P-loop containing nucleoside triphosphate hydrolases"/>
    <property type="match status" value="1"/>
</dbReference>
<gene>
    <name evidence="3" type="ORF">NO1_1600</name>
</gene>
<evidence type="ECO:0000259" key="2">
    <source>
        <dbReference type="Pfam" id="PF13635"/>
    </source>
</evidence>
<dbReference type="Proteomes" id="UP000269352">
    <property type="component" value="Unassembled WGS sequence"/>
</dbReference>
<name>A0A388TDD0_TERA1</name>
<comment type="caution">
    <text evidence="3">The sequence shown here is derived from an EMBL/GenBank/DDBJ whole genome shotgun (WGS) entry which is preliminary data.</text>
</comment>
<reference evidence="3 4" key="1">
    <citation type="journal article" date="2019" name="ISME J.">
        <title>Genome analyses of uncultured TG2/ZB3 bacteria in 'Margulisbacteria' specifically attached to ectosymbiotic spirochetes of protists in the termite gut.</title>
        <authorList>
            <person name="Utami Y.D."/>
            <person name="Kuwahara H."/>
            <person name="Igai K."/>
            <person name="Murakami T."/>
            <person name="Sugaya K."/>
            <person name="Morikawa T."/>
            <person name="Nagura Y."/>
            <person name="Yuki M."/>
            <person name="Deevong P."/>
            <person name="Inoue T."/>
            <person name="Kihara K."/>
            <person name="Lo N."/>
            <person name="Yamada A."/>
            <person name="Ohkuma M."/>
            <person name="Hongoh Y."/>
        </authorList>
    </citation>
    <scope>NUCLEOTIDE SEQUENCE [LARGE SCALE GENOMIC DNA]</scope>
    <source>
        <strain evidence="3">NkOx7-01</strain>
    </source>
</reference>